<keyword evidence="2" id="KW-1185">Reference proteome</keyword>
<accession>A0A518ICG6</accession>
<dbReference type="EMBL" id="CP037452">
    <property type="protein sequence ID" value="QDV50730.1"/>
    <property type="molecule type" value="Genomic_DNA"/>
</dbReference>
<gene>
    <name evidence="1" type="ORF">Enr17x_27730</name>
</gene>
<evidence type="ECO:0000313" key="1">
    <source>
        <dbReference type="EMBL" id="QDV50730.1"/>
    </source>
</evidence>
<protein>
    <recommendedName>
        <fullName evidence="3">DUF1573 domain-containing protein</fullName>
    </recommendedName>
</protein>
<dbReference type="InterPro" id="IPR013783">
    <property type="entry name" value="Ig-like_fold"/>
</dbReference>
<dbReference type="OrthoDB" id="215317at2"/>
<dbReference type="Pfam" id="PF07610">
    <property type="entry name" value="DUF1573"/>
    <property type="match status" value="1"/>
</dbReference>
<dbReference type="InterPro" id="IPR011467">
    <property type="entry name" value="DUF1573"/>
</dbReference>
<reference evidence="1 2" key="1">
    <citation type="submission" date="2019-03" db="EMBL/GenBank/DDBJ databases">
        <title>Deep-cultivation of Planctomycetes and their phenomic and genomic characterization uncovers novel biology.</title>
        <authorList>
            <person name="Wiegand S."/>
            <person name="Jogler M."/>
            <person name="Boedeker C."/>
            <person name="Pinto D."/>
            <person name="Vollmers J."/>
            <person name="Rivas-Marin E."/>
            <person name="Kohn T."/>
            <person name="Peeters S.H."/>
            <person name="Heuer A."/>
            <person name="Rast P."/>
            <person name="Oberbeckmann S."/>
            <person name="Bunk B."/>
            <person name="Jeske O."/>
            <person name="Meyerdierks A."/>
            <person name="Storesund J.E."/>
            <person name="Kallscheuer N."/>
            <person name="Luecker S."/>
            <person name="Lage O.M."/>
            <person name="Pohl T."/>
            <person name="Merkel B.J."/>
            <person name="Hornburger P."/>
            <person name="Mueller R.-W."/>
            <person name="Bruemmer F."/>
            <person name="Labrenz M."/>
            <person name="Spormann A.M."/>
            <person name="Op den Camp H."/>
            <person name="Overmann J."/>
            <person name="Amann R."/>
            <person name="Jetten M.S.M."/>
            <person name="Mascher T."/>
            <person name="Medema M.H."/>
            <person name="Devos D.P."/>
            <person name="Kaster A.-K."/>
            <person name="Ovreas L."/>
            <person name="Rohde M."/>
            <person name="Galperin M.Y."/>
            <person name="Jogler C."/>
        </authorList>
    </citation>
    <scope>NUCLEOTIDE SEQUENCE [LARGE SCALE GENOMIC DNA]</scope>
    <source>
        <strain evidence="1 2">Enr17</strain>
    </source>
</reference>
<dbReference type="AlphaFoldDB" id="A0A518ICG6"/>
<dbReference type="PANTHER" id="PTHR37833">
    <property type="entry name" value="LIPOPROTEIN-RELATED"/>
    <property type="match status" value="1"/>
</dbReference>
<dbReference type="RefSeq" id="WP_145309436.1">
    <property type="nucleotide sequence ID" value="NZ_CP037452.1"/>
</dbReference>
<name>A0A518ICG6_9PLAN</name>
<evidence type="ECO:0000313" key="2">
    <source>
        <dbReference type="Proteomes" id="UP000318313"/>
    </source>
</evidence>
<dbReference type="KEGG" id="gfm:Enr17x_27730"/>
<organism evidence="1 2">
    <name type="scientific">Gimesia fumaroli</name>
    <dbReference type="NCBI Taxonomy" id="2527976"/>
    <lineage>
        <taxon>Bacteria</taxon>
        <taxon>Pseudomonadati</taxon>
        <taxon>Planctomycetota</taxon>
        <taxon>Planctomycetia</taxon>
        <taxon>Planctomycetales</taxon>
        <taxon>Planctomycetaceae</taxon>
        <taxon>Gimesia</taxon>
    </lineage>
</organism>
<dbReference type="PANTHER" id="PTHR37833:SF1">
    <property type="entry name" value="SIGNAL PEPTIDE PROTEIN"/>
    <property type="match status" value="1"/>
</dbReference>
<proteinExistence type="predicted"/>
<sequence>MSSLSVNSNVRTVIFLGGLSLLFVGCNSEKTPEGGARLKTEGRTYASAPKEGHVKHRFKIMSVGDQPLEITRVDSSCGCTVAESSTTSIKPGEAGFVDADLTVAPNRRESTIYVHTNDPAQDIIVFRISALGLRAAQLAFVPAVLKVKGKSGELITGKCMLQLSVWKPASRKIVIDQLNFASSSKAIVVSSPEALSIPERPKQSIGNDQNATTQQVALYSHLDRDVFLIPVEYQIQLAAKPRKQRFYSSAQLGKTPEDPKALLSVVATVNAD</sequence>
<dbReference type="Gene3D" id="2.60.40.10">
    <property type="entry name" value="Immunoglobulins"/>
    <property type="match status" value="1"/>
</dbReference>
<evidence type="ECO:0008006" key="3">
    <source>
        <dbReference type="Google" id="ProtNLM"/>
    </source>
</evidence>
<dbReference type="Proteomes" id="UP000318313">
    <property type="component" value="Chromosome"/>
</dbReference>